<sequence length="93" mass="11005">EMDSDVQTMVPISKIEETHESLQKYIDHMKGRSADDYDYSDFFDEEEWMREWQESRYEEYGGGSNEPESENWNPDEEDQVDVSESDNAAFYGV</sequence>
<keyword evidence="3" id="KW-1185">Reference proteome</keyword>
<name>A0A813FY13_POLGL</name>
<feature type="compositionally biased region" description="Acidic residues" evidence="1">
    <location>
        <begin position="67"/>
        <end position="84"/>
    </location>
</feature>
<evidence type="ECO:0000313" key="2">
    <source>
        <dbReference type="EMBL" id="CAE8618938.1"/>
    </source>
</evidence>
<accession>A0A813FY13</accession>
<dbReference type="EMBL" id="CAJNNV010026751">
    <property type="protein sequence ID" value="CAE8618938.1"/>
    <property type="molecule type" value="Genomic_DNA"/>
</dbReference>
<proteinExistence type="predicted"/>
<dbReference type="Proteomes" id="UP000654075">
    <property type="component" value="Unassembled WGS sequence"/>
</dbReference>
<evidence type="ECO:0000256" key="1">
    <source>
        <dbReference type="SAM" id="MobiDB-lite"/>
    </source>
</evidence>
<gene>
    <name evidence="2" type="ORF">PGLA1383_LOCUS36533</name>
</gene>
<evidence type="ECO:0000313" key="3">
    <source>
        <dbReference type="Proteomes" id="UP000654075"/>
    </source>
</evidence>
<reference evidence="2" key="1">
    <citation type="submission" date="2021-02" db="EMBL/GenBank/DDBJ databases">
        <authorList>
            <person name="Dougan E. K."/>
            <person name="Rhodes N."/>
            <person name="Thang M."/>
            <person name="Chan C."/>
        </authorList>
    </citation>
    <scope>NUCLEOTIDE SEQUENCE</scope>
</reference>
<protein>
    <submittedName>
        <fullName evidence="2">Uncharacterized protein</fullName>
    </submittedName>
</protein>
<feature type="region of interest" description="Disordered" evidence="1">
    <location>
        <begin position="54"/>
        <end position="93"/>
    </location>
</feature>
<feature type="non-terminal residue" evidence="2">
    <location>
        <position position="93"/>
    </location>
</feature>
<dbReference type="AlphaFoldDB" id="A0A813FY13"/>
<comment type="caution">
    <text evidence="2">The sequence shown here is derived from an EMBL/GenBank/DDBJ whole genome shotgun (WGS) entry which is preliminary data.</text>
</comment>
<organism evidence="2 3">
    <name type="scientific">Polarella glacialis</name>
    <name type="common">Dinoflagellate</name>
    <dbReference type="NCBI Taxonomy" id="89957"/>
    <lineage>
        <taxon>Eukaryota</taxon>
        <taxon>Sar</taxon>
        <taxon>Alveolata</taxon>
        <taxon>Dinophyceae</taxon>
        <taxon>Suessiales</taxon>
        <taxon>Suessiaceae</taxon>
        <taxon>Polarella</taxon>
    </lineage>
</organism>